<dbReference type="Proteomes" id="UP000016481">
    <property type="component" value="Unassembled WGS sequence"/>
</dbReference>
<evidence type="ECO:0000313" key="3">
    <source>
        <dbReference type="EMBL" id="ERH15424.1"/>
    </source>
</evidence>
<dbReference type="EMBL" id="AWSC01000043">
    <property type="protein sequence ID" value="ERH15424.1"/>
    <property type="molecule type" value="Genomic_DNA"/>
</dbReference>
<feature type="compositionally biased region" description="Gly residues" evidence="1">
    <location>
        <begin position="57"/>
        <end position="76"/>
    </location>
</feature>
<feature type="chain" id="PRO_5004618150" evidence="2">
    <location>
        <begin position="21"/>
        <end position="143"/>
    </location>
</feature>
<sequence length="143" mass="14387">MLLALVTVAAASLCVPSAGASAVSSSITPISSSSVSGSQSTSVVSIAIGHNRVPTRGGHGGGHGGGHSGGHGGGHSSGHSRSGSSHHNSGRRHSSSGHVGSSYSSYSDDDDYKKDKNLKIALFILAGLSLYSLVRRLKLLRRG</sequence>
<dbReference type="AlphaFoldDB" id="U1PZI1"/>
<evidence type="ECO:0000256" key="1">
    <source>
        <dbReference type="SAM" id="MobiDB-lite"/>
    </source>
</evidence>
<proteinExistence type="predicted"/>
<accession>U1PZI1</accession>
<feature type="signal peptide" evidence="2">
    <location>
        <begin position="1"/>
        <end position="20"/>
    </location>
</feature>
<feature type="compositionally biased region" description="Low complexity" evidence="1">
    <location>
        <begin position="77"/>
        <end position="87"/>
    </location>
</feature>
<comment type="caution">
    <text evidence="3">The sequence shown here is derived from an EMBL/GenBank/DDBJ whole genome shotgun (WGS) entry which is preliminary data.</text>
</comment>
<name>U1PZI1_9ACTO</name>
<feature type="compositionally biased region" description="Low complexity" evidence="1">
    <location>
        <begin position="96"/>
        <end position="106"/>
    </location>
</feature>
<dbReference type="HOGENOM" id="CLU_1801909_0_0_11"/>
<reference evidence="3 4" key="1">
    <citation type="submission" date="2013-08" db="EMBL/GenBank/DDBJ databases">
        <authorList>
            <person name="Weinstock G."/>
            <person name="Sodergren E."/>
            <person name="Wylie T."/>
            <person name="Fulton L."/>
            <person name="Fulton R."/>
            <person name="Fronick C."/>
            <person name="O'Laughlin M."/>
            <person name="Godfrey J."/>
            <person name="Miner T."/>
            <person name="Herter B."/>
            <person name="Appelbaum E."/>
            <person name="Cordes M."/>
            <person name="Lek S."/>
            <person name="Wollam A."/>
            <person name="Pepin K.H."/>
            <person name="Palsikar V.B."/>
            <person name="Mitreva M."/>
            <person name="Wilson R.K."/>
        </authorList>
    </citation>
    <scope>NUCLEOTIDE SEQUENCE [LARGE SCALE GENOMIC DNA]</scope>
    <source>
        <strain evidence="3 4">F0530</strain>
    </source>
</reference>
<keyword evidence="2" id="KW-0732">Signal</keyword>
<gene>
    <name evidence="3" type="ORF">HMPREF1978_01162</name>
</gene>
<evidence type="ECO:0000313" key="4">
    <source>
        <dbReference type="Proteomes" id="UP000016481"/>
    </source>
</evidence>
<feature type="region of interest" description="Disordered" evidence="1">
    <location>
        <begin position="45"/>
        <end position="108"/>
    </location>
</feature>
<organism evidence="3 4">
    <name type="scientific">Actinomyces graevenitzii F0530</name>
    <dbReference type="NCBI Taxonomy" id="1321817"/>
    <lineage>
        <taxon>Bacteria</taxon>
        <taxon>Bacillati</taxon>
        <taxon>Actinomycetota</taxon>
        <taxon>Actinomycetes</taxon>
        <taxon>Actinomycetales</taxon>
        <taxon>Actinomycetaceae</taxon>
        <taxon>Actinomyces</taxon>
    </lineage>
</organism>
<evidence type="ECO:0000256" key="2">
    <source>
        <dbReference type="SAM" id="SignalP"/>
    </source>
</evidence>
<protein>
    <submittedName>
        <fullName evidence="3">Uncharacterized protein</fullName>
    </submittedName>
</protein>